<evidence type="ECO:0000259" key="8">
    <source>
        <dbReference type="Pfam" id="PF24495"/>
    </source>
</evidence>
<keyword evidence="3" id="KW-0812">Transmembrane</keyword>
<evidence type="ECO:0000256" key="5">
    <source>
        <dbReference type="ARBA" id="ARBA00022989"/>
    </source>
</evidence>
<reference evidence="12" key="2">
    <citation type="submission" date="2016-04" db="UniProtKB">
        <authorList>
            <consortium name="WormBaseParasite"/>
        </authorList>
    </citation>
    <scope>IDENTIFICATION</scope>
</reference>
<feature type="domain" description="TMEM131 second Ig-like" evidence="8">
    <location>
        <begin position="212"/>
        <end position="277"/>
    </location>
</feature>
<evidence type="ECO:0000256" key="3">
    <source>
        <dbReference type="ARBA" id="ARBA00022692"/>
    </source>
</evidence>
<dbReference type="InterPro" id="IPR055436">
    <property type="entry name" value="Ig_TMEM131L_4"/>
</dbReference>
<dbReference type="InterPro" id="IPR039877">
    <property type="entry name" value="TMEM131-like"/>
</dbReference>
<dbReference type="Pfam" id="PF12371">
    <property type="entry name" value="TMEM131_like_N"/>
    <property type="match status" value="1"/>
</dbReference>
<dbReference type="PANTHER" id="PTHR22050">
    <property type="entry name" value="RW1 PROTEIN HOMOLOG"/>
    <property type="match status" value="1"/>
</dbReference>
<dbReference type="AlphaFoldDB" id="A0A158PBL5"/>
<organism evidence="11 12">
    <name type="scientific">Angiostrongylus cantonensis</name>
    <name type="common">Rat lungworm</name>
    <dbReference type="NCBI Taxonomy" id="6313"/>
    <lineage>
        <taxon>Eukaryota</taxon>
        <taxon>Metazoa</taxon>
        <taxon>Ecdysozoa</taxon>
        <taxon>Nematoda</taxon>
        <taxon>Chromadorea</taxon>
        <taxon>Rhabditida</taxon>
        <taxon>Rhabditina</taxon>
        <taxon>Rhabditomorpha</taxon>
        <taxon>Strongyloidea</taxon>
        <taxon>Metastrongylidae</taxon>
        <taxon>Angiostrongylus</taxon>
    </lineage>
</organism>
<dbReference type="GO" id="GO:0016020">
    <property type="term" value="C:membrane"/>
    <property type="evidence" value="ECO:0007669"/>
    <property type="project" value="UniProtKB-SubCell"/>
</dbReference>
<reference evidence="11" key="1">
    <citation type="submission" date="2012-09" db="EMBL/GenBank/DDBJ databases">
        <authorList>
            <person name="Martin A.A."/>
        </authorList>
    </citation>
    <scope>NUCLEOTIDE SEQUENCE</scope>
</reference>
<evidence type="ECO:0000313" key="12">
    <source>
        <dbReference type="WBParaSite" id="ACAC_0001112901-mRNA-1"/>
    </source>
</evidence>
<dbReference type="InterPro" id="IPR022113">
    <property type="entry name" value="TMEM131L_N"/>
</dbReference>
<evidence type="ECO:0000256" key="2">
    <source>
        <dbReference type="ARBA" id="ARBA00006682"/>
    </source>
</evidence>
<evidence type="ECO:0000313" key="11">
    <source>
        <dbReference type="Proteomes" id="UP000035642"/>
    </source>
</evidence>
<dbReference type="WBParaSite" id="ACAC_0001112901-mRNA-1">
    <property type="protein sequence ID" value="ACAC_0001112901-mRNA-1"/>
    <property type="gene ID" value="ACAC_0001112901"/>
</dbReference>
<dbReference type="Pfam" id="PF24499">
    <property type="entry name" value="Ig_TMEM131L_4"/>
    <property type="match status" value="1"/>
</dbReference>
<feature type="domain" description="TMEM131L fourth Ig-like" evidence="9">
    <location>
        <begin position="841"/>
        <end position="989"/>
    </location>
</feature>
<comment type="similarity">
    <text evidence="2">Belongs to the TMEM131 family.</text>
</comment>
<dbReference type="Pfam" id="PF24495">
    <property type="entry name" value="Ig_TMEM131_2"/>
    <property type="match status" value="1"/>
</dbReference>
<feature type="domain" description="Transmembrane protein 131-like N-terminal" evidence="7">
    <location>
        <begin position="114"/>
        <end position="195"/>
    </location>
</feature>
<evidence type="ECO:0000256" key="1">
    <source>
        <dbReference type="ARBA" id="ARBA00004479"/>
    </source>
</evidence>
<dbReference type="Pfam" id="PF24501">
    <property type="entry name" value="Ig_TMEM131L_5"/>
    <property type="match status" value="1"/>
</dbReference>
<keyword evidence="11" id="KW-1185">Reference proteome</keyword>
<evidence type="ECO:0000256" key="6">
    <source>
        <dbReference type="ARBA" id="ARBA00023136"/>
    </source>
</evidence>
<accession>A0A158PBL5</accession>
<evidence type="ECO:0000259" key="7">
    <source>
        <dbReference type="Pfam" id="PF12371"/>
    </source>
</evidence>
<dbReference type="InterPro" id="IPR055437">
    <property type="entry name" value="TMEM131L_Ig_5"/>
</dbReference>
<feature type="domain" description="TMEM131L fifth Ig-like" evidence="10">
    <location>
        <begin position="1042"/>
        <end position="1105"/>
    </location>
</feature>
<keyword evidence="6" id="KW-0472">Membrane</keyword>
<protein>
    <submittedName>
        <fullName evidence="12">TMEM131_like domain-containing protein</fullName>
    </submittedName>
</protein>
<sequence length="1231" mass="139400">LFFLQWVYYDATSGEIQSPLDELPVLHTAFVQTGEELHYFSESGKVESDMVMGHRVQSEVSAGGGGGAKLKLVVYRFISARCNFRDLILFSVFFFREKNYNVHKQDGENSLPIEFDPPFLDFGDSAVGSSLKKRVFLRSHLHRSIILDSIGGATVNFHTSFFNIVEIPPLGSAFFDVAFLPRDEGNANVAINIRTSIGTFIYELSGRSSSNPYRIAPFVGTRLPFNGTIFKDVTLHNPFASTFRISEVMSSGGNLHIEMPYDIDGKVAGEPLEYWALVLLCFGHSFVLSSSPRMRFSFELGGERSRIATDRTISSFSFVTFPYHFLPSRRKLSGYDFKSVSRKNGVQHSIILPIPIEVNRRRGVFTTKDILDFGILRQGERSQYQMLSVYQYMLNGRLEFETLYVDKGDPTGIYMEFASTPPIAVLPGKNSQPGKPSDLVKVFFDASRITLDSKRPSARKIHGRIIALSRGGNYNVTIPFRVIVYQGDIISVGNDLAVQESVRPPHKRSVRLRNALPFSVAVWNISISSDATQYFTVRLFNKTTVIGVNEEQPVFLLKYNKRVPDTFGQAVLYVHTNVSIFRVYLWKYSGKVQVELFSVDQESFDFGLLEKNDYRTIRFVIRNKNHAVITIRALSVPRPSIHRLYLVSILGKNTAGTWVSPENREEWPQIAQGSLTSIPDRISFGKTHPGKVVYMNLQIFNSFAEDMKVIRLSTTSRDPRFFFEGFDPANPPVLRSGRLTNLGRVMFLPETPCSHEYCYLGLPLHTTDGQWFVHGLTLPPNLAEVDSYLYKRQRARFENLVKSGKYRVNTTVVIDTDRAKNIQIESTAEMVWPRLLTRNSVHFPLTALGNFTIVNLTLANPTSVPIVVQVIPLVIYPDADAAVEFFREHLITPLTSEVEMNETLMFSLRDTELFTLKPDSPVPRLREELEAAIPQTVPRFTLSLLLKPHMKVRLRLGFLPSDYTLRSSLLLIRNNLTAIEPVVVYGRGARIGMRVEHMEARSKQPLLFEIRHDHLSDCNNPKRLMHKLSSTLTVRRPFLVMNSGEVPFTVVNMSISGVPCENRGFRILNCYPFRLQPNETYSLDVAYTPDFLTTTNEADLQLYMHMNGSSWLFPLAATVPEDMMARCHRALPRPPFENLMYYSCVTALIFCLVCVLACAYLEGDRAIACAIRQHHTVPRPVFDLNNVDARKSDGTSVSRDSRVKISGFTSLLFFLRALILEVCSGILKKVI</sequence>
<proteinExistence type="inferred from homology"/>
<evidence type="ECO:0000259" key="9">
    <source>
        <dbReference type="Pfam" id="PF24499"/>
    </source>
</evidence>
<evidence type="ECO:0000259" key="10">
    <source>
        <dbReference type="Pfam" id="PF24501"/>
    </source>
</evidence>
<keyword evidence="4" id="KW-0732">Signal</keyword>
<dbReference type="InterPro" id="IPR056311">
    <property type="entry name" value="TMEM131_Ig_2"/>
</dbReference>
<dbReference type="PANTHER" id="PTHR22050:SF0">
    <property type="entry name" value="TRANSMEMBRANE PROTEIN 131 HOMOLOG"/>
    <property type="match status" value="1"/>
</dbReference>
<evidence type="ECO:0000256" key="4">
    <source>
        <dbReference type="ARBA" id="ARBA00022729"/>
    </source>
</evidence>
<name>A0A158PBL5_ANGCA</name>
<dbReference type="Proteomes" id="UP000035642">
    <property type="component" value="Unassembled WGS sequence"/>
</dbReference>
<comment type="subcellular location">
    <subcellularLocation>
        <location evidence="1">Membrane</location>
        <topology evidence="1">Single-pass type I membrane protein</topology>
    </subcellularLocation>
</comment>
<keyword evidence="5" id="KW-1133">Transmembrane helix</keyword>